<dbReference type="RefSeq" id="WP_163078343.1">
    <property type="nucleotide sequence ID" value="NZ_CP048631.1"/>
</dbReference>
<geneLocation type="plasmid" evidence="2">
    <name>plgm</name>
</geneLocation>
<accession>A0A6P1YUL8</accession>
<dbReference type="KEGG" id="apra:G3A50_22255"/>
<proteinExistence type="predicted"/>
<reference evidence="1 2" key="1">
    <citation type="submission" date="2020-02" db="EMBL/GenBank/DDBJ databases">
        <authorList>
            <person name="Li G."/>
        </authorList>
    </citation>
    <scope>NUCLEOTIDE SEQUENCE [LARGE SCALE GENOMIC DNA]</scope>
    <source>
        <strain evidence="1 2">DSM 102029</strain>
        <plasmid evidence="2">plgm</plasmid>
    </source>
</reference>
<evidence type="ECO:0000313" key="2">
    <source>
        <dbReference type="Proteomes" id="UP000464751"/>
    </source>
</evidence>
<keyword evidence="1" id="KW-0614">Plasmid</keyword>
<sequence length="78" mass="8281">MALIIKSAERDLAIAGHLVRGLMLLTEELVPDDNVCDALAAMNLKAKKHIEGAMASLTVLTSLTEIEPAKGSQPRVAD</sequence>
<dbReference type="EMBL" id="CP048631">
    <property type="protein sequence ID" value="QIB36541.1"/>
    <property type="molecule type" value="Genomic_DNA"/>
</dbReference>
<dbReference type="Proteomes" id="UP000464751">
    <property type="component" value="Plasmid pLGM"/>
</dbReference>
<protein>
    <submittedName>
        <fullName evidence="1">Uncharacterized protein</fullName>
    </submittedName>
</protein>
<organism evidence="1 2">
    <name type="scientific">Ancylobacter pratisalsi</name>
    <dbReference type="NCBI Taxonomy" id="1745854"/>
    <lineage>
        <taxon>Bacteria</taxon>
        <taxon>Pseudomonadati</taxon>
        <taxon>Pseudomonadota</taxon>
        <taxon>Alphaproteobacteria</taxon>
        <taxon>Hyphomicrobiales</taxon>
        <taxon>Xanthobacteraceae</taxon>
        <taxon>Ancylobacter</taxon>
    </lineage>
</organism>
<keyword evidence="2" id="KW-1185">Reference proteome</keyword>
<dbReference type="AlphaFoldDB" id="A0A6P1YUL8"/>
<name>A0A6P1YUL8_9HYPH</name>
<evidence type="ECO:0000313" key="1">
    <source>
        <dbReference type="EMBL" id="QIB36541.1"/>
    </source>
</evidence>
<gene>
    <name evidence="1" type="ORF">G3A50_22255</name>
</gene>